<evidence type="ECO:0008006" key="5">
    <source>
        <dbReference type="Google" id="ProtNLM"/>
    </source>
</evidence>
<dbReference type="Gene3D" id="3.90.640.20">
    <property type="entry name" value="Heat-shock cognate protein, ATPase"/>
    <property type="match status" value="1"/>
</dbReference>
<protein>
    <recommendedName>
        <fullName evidence="5">DUF3298/DUF4163 domain-containing protein</fullName>
    </recommendedName>
</protein>
<reference evidence="3 4" key="1">
    <citation type="submission" date="2024-04" db="EMBL/GenBank/DDBJ databases">
        <title>Defined microbial consortia suppress multidrug-resistant proinflammatory Enterobacteriaceae via ecological control.</title>
        <authorList>
            <person name="Furuichi M."/>
            <person name="Kawaguchi T."/>
            <person name="Pust M."/>
            <person name="Yasuma K."/>
            <person name="Plichta D."/>
            <person name="Hasegawa N."/>
            <person name="Ohya T."/>
            <person name="Bhattarai S."/>
            <person name="Sasajima S."/>
            <person name="Aoto Y."/>
            <person name="Tuganbaev T."/>
            <person name="Yaginuma M."/>
            <person name="Ueda M."/>
            <person name="Okahashi N."/>
            <person name="Amafuji K."/>
            <person name="Kiridooshi Y."/>
            <person name="Sugita K."/>
            <person name="Strazar M."/>
            <person name="Skelly A."/>
            <person name="Suda W."/>
            <person name="Hattori M."/>
            <person name="Nakamoto N."/>
            <person name="Caballero S."/>
            <person name="Norman J."/>
            <person name="Olle B."/>
            <person name="Tanoue T."/>
            <person name="Arita M."/>
            <person name="Bucci V."/>
            <person name="Atarashi K."/>
            <person name="Xavier R."/>
            <person name="Honda K."/>
        </authorList>
    </citation>
    <scope>NUCLEOTIDE SEQUENCE [LARGE SCALE GENOMIC DNA]</scope>
    <source>
        <strain evidence="4">k04-0078-D8-1</strain>
    </source>
</reference>
<dbReference type="InterPro" id="IPR037126">
    <property type="entry name" value="PdaC/RsiV-like_sf"/>
</dbReference>
<keyword evidence="4" id="KW-1185">Reference proteome</keyword>
<dbReference type="Pfam" id="PF11738">
    <property type="entry name" value="DUF3298"/>
    <property type="match status" value="1"/>
</dbReference>
<proteinExistence type="predicted"/>
<evidence type="ECO:0000313" key="3">
    <source>
        <dbReference type="EMBL" id="GAA6407938.1"/>
    </source>
</evidence>
<dbReference type="InterPro" id="IPR025303">
    <property type="entry name" value="PdaC"/>
</dbReference>
<dbReference type="EMBL" id="BAABYW010000001">
    <property type="protein sequence ID" value="GAA6407938.1"/>
    <property type="molecule type" value="Genomic_DNA"/>
</dbReference>
<dbReference type="Proteomes" id="UP001600943">
    <property type="component" value="Unassembled WGS sequence"/>
</dbReference>
<sequence length="214" mass="24657">MMQTITTNTLEDTMYYKEIPVFTYKITYPSFTTTCNGDASESINNHYAQLAQKTQGYGRKVLYAQAAADAKYPKSPRPFPTYTLDVLYQITYNTGCITSLYTDTYTYAGGAHGQTIRTSDTWDFNTGKRIRLSDIYPLTPASLYQLQKSMEEQVKERLKANQGIYFEDYRSLLQDTFNANSFYIQPGMVIIYYQQYDIAPYSTGLPEFYIPVNF</sequence>
<evidence type="ECO:0000259" key="1">
    <source>
        <dbReference type="Pfam" id="PF11738"/>
    </source>
</evidence>
<evidence type="ECO:0000259" key="2">
    <source>
        <dbReference type="Pfam" id="PF13739"/>
    </source>
</evidence>
<feature type="domain" description="DUF3298" evidence="1">
    <location>
        <begin position="143"/>
        <end position="212"/>
    </location>
</feature>
<dbReference type="Pfam" id="PF13739">
    <property type="entry name" value="PdaC"/>
    <property type="match status" value="1"/>
</dbReference>
<evidence type="ECO:0000313" key="4">
    <source>
        <dbReference type="Proteomes" id="UP001600943"/>
    </source>
</evidence>
<gene>
    <name evidence="3" type="ORF">K040078D81_20550</name>
</gene>
<organism evidence="3 4">
    <name type="scientific">Blautia hominis</name>
    <dbReference type="NCBI Taxonomy" id="2025493"/>
    <lineage>
        <taxon>Bacteria</taxon>
        <taxon>Bacillati</taxon>
        <taxon>Bacillota</taxon>
        <taxon>Clostridia</taxon>
        <taxon>Lachnospirales</taxon>
        <taxon>Lachnospiraceae</taxon>
        <taxon>Blautia</taxon>
    </lineage>
</organism>
<dbReference type="InterPro" id="IPR021729">
    <property type="entry name" value="DUF3298"/>
</dbReference>
<comment type="caution">
    <text evidence="3">The sequence shown here is derived from an EMBL/GenBank/DDBJ whole genome shotgun (WGS) entry which is preliminary data.</text>
</comment>
<dbReference type="Gene3D" id="3.30.565.40">
    <property type="entry name" value="Fervidobacterium nodosum Rt17-B1 like"/>
    <property type="match status" value="1"/>
</dbReference>
<name>A0ABQ0B928_9FIRM</name>
<feature type="domain" description="Deacetylase PdaC" evidence="2">
    <location>
        <begin position="20"/>
        <end position="115"/>
    </location>
</feature>
<accession>A0ABQ0B928</accession>